<dbReference type="PANTHER" id="PTHR35006:SF2">
    <property type="entry name" value="GLYOXALASE FAMILY PROTEIN (AFU_ORTHOLOGUE AFUA_5G14830)"/>
    <property type="match status" value="1"/>
</dbReference>
<comment type="caution">
    <text evidence="2">The sequence shown here is derived from an EMBL/GenBank/DDBJ whole genome shotgun (WGS) entry which is preliminary data.</text>
</comment>
<feature type="domain" description="VOC" evidence="1">
    <location>
        <begin position="1"/>
        <end position="126"/>
    </location>
</feature>
<evidence type="ECO:0000259" key="1">
    <source>
        <dbReference type="PROSITE" id="PS51819"/>
    </source>
</evidence>
<dbReference type="EMBL" id="JAAEDL010000011">
    <property type="protein sequence ID" value="MBR0681359.1"/>
    <property type="molecule type" value="Genomic_DNA"/>
</dbReference>
<dbReference type="InterPro" id="IPR037523">
    <property type="entry name" value="VOC_core"/>
</dbReference>
<dbReference type="SUPFAM" id="SSF54593">
    <property type="entry name" value="Glyoxalase/Bleomycin resistance protein/Dihydroxybiphenyl dioxygenase"/>
    <property type="match status" value="1"/>
</dbReference>
<name>A0A9X9XCC3_9PROT</name>
<dbReference type="InterPro" id="IPR004360">
    <property type="entry name" value="Glyas_Fos-R_dOase_dom"/>
</dbReference>
<dbReference type="Pfam" id="PF00903">
    <property type="entry name" value="Glyoxalase"/>
    <property type="match status" value="1"/>
</dbReference>
<evidence type="ECO:0000313" key="2">
    <source>
        <dbReference type="EMBL" id="MBR0681359.1"/>
    </source>
</evidence>
<evidence type="ECO:0000313" key="3">
    <source>
        <dbReference type="Proteomes" id="UP001138709"/>
    </source>
</evidence>
<dbReference type="InterPro" id="IPR029068">
    <property type="entry name" value="Glyas_Bleomycin-R_OHBP_Dase"/>
</dbReference>
<dbReference type="CDD" id="cd07262">
    <property type="entry name" value="VOC_like"/>
    <property type="match status" value="1"/>
</dbReference>
<proteinExistence type="predicted"/>
<organism evidence="2 3">
    <name type="scientific">Neoroseomonas eburnea</name>
    <dbReference type="NCBI Taxonomy" id="1346889"/>
    <lineage>
        <taxon>Bacteria</taxon>
        <taxon>Pseudomonadati</taxon>
        <taxon>Pseudomonadota</taxon>
        <taxon>Alphaproteobacteria</taxon>
        <taxon>Acetobacterales</taxon>
        <taxon>Acetobacteraceae</taxon>
        <taxon>Neoroseomonas</taxon>
    </lineage>
</organism>
<dbReference type="AlphaFoldDB" id="A0A9X9XCC3"/>
<dbReference type="PANTHER" id="PTHR35006">
    <property type="entry name" value="GLYOXALASE FAMILY PROTEIN (AFU_ORTHOLOGUE AFUA_5G14830)"/>
    <property type="match status" value="1"/>
</dbReference>
<reference evidence="2" key="1">
    <citation type="submission" date="2020-01" db="EMBL/GenBank/DDBJ databases">
        <authorList>
            <person name="Rat A."/>
        </authorList>
    </citation>
    <scope>NUCLEOTIDE SEQUENCE</scope>
    <source>
        <strain evidence="2">LMG 31228</strain>
    </source>
</reference>
<dbReference type="PROSITE" id="PS51819">
    <property type="entry name" value="VOC"/>
    <property type="match status" value="1"/>
</dbReference>
<dbReference type="Gene3D" id="3.10.180.10">
    <property type="entry name" value="2,3-Dihydroxybiphenyl 1,2-Dioxygenase, domain 1"/>
    <property type="match status" value="1"/>
</dbReference>
<protein>
    <submittedName>
        <fullName evidence="2">VOC family protein</fullName>
    </submittedName>
</protein>
<dbReference type="RefSeq" id="WP_211846891.1">
    <property type="nucleotide sequence ID" value="NZ_JAAEDL010000011.1"/>
</dbReference>
<sequence>MLDHVSITVSDLPRAARFYDAVMAALRVPCVNRSDVAIGYGVRNRAGDDGHAYLSIRAAGAPVHADRRHWCFRAPDRAAVDAFHATGLAHGGTDDGAPGLRAHYHAHYYAAFLLDPDGNRVEAVCHRAPEADALTKDDALR</sequence>
<gene>
    <name evidence="2" type="ORF">GXW74_12760</name>
</gene>
<accession>A0A9X9XCC3</accession>
<keyword evidence="3" id="KW-1185">Reference proteome</keyword>
<dbReference type="Proteomes" id="UP001138709">
    <property type="component" value="Unassembled WGS sequence"/>
</dbReference>
<reference evidence="2" key="2">
    <citation type="journal article" date="2021" name="Syst. Appl. Microbiol.">
        <title>Roseomonas hellenica sp. nov., isolated from roots of wild-growing Alkanna tinctoria.</title>
        <authorList>
            <person name="Rat A."/>
            <person name="Naranjo H.D."/>
            <person name="Lebbe L."/>
            <person name="Cnockaert M."/>
            <person name="Krigas N."/>
            <person name="Grigoriadou K."/>
            <person name="Maloupa E."/>
            <person name="Willems A."/>
        </authorList>
    </citation>
    <scope>NUCLEOTIDE SEQUENCE</scope>
    <source>
        <strain evidence="2">LMG 31228</strain>
    </source>
</reference>